<dbReference type="PIRSF" id="PIRSF002599">
    <property type="entry name" value="Cold_shock_A"/>
    <property type="match status" value="1"/>
</dbReference>
<dbReference type="InterPro" id="IPR050181">
    <property type="entry name" value="Cold_shock_domain"/>
</dbReference>
<dbReference type="InterPro" id="IPR011129">
    <property type="entry name" value="CSD"/>
</dbReference>
<dbReference type="Pfam" id="PF00313">
    <property type="entry name" value="CSD"/>
    <property type="match status" value="1"/>
</dbReference>
<keyword evidence="2" id="KW-0963">Cytoplasm</keyword>
<dbReference type="PRINTS" id="PR00050">
    <property type="entry name" value="COLDSHOCK"/>
</dbReference>
<dbReference type="Proteomes" id="UP000181884">
    <property type="component" value="Unassembled WGS sequence"/>
</dbReference>
<dbReference type="EMBL" id="JXKH01000002">
    <property type="protein sequence ID" value="OJG19166.1"/>
    <property type="molecule type" value="Genomic_DNA"/>
</dbReference>
<evidence type="ECO:0000313" key="6">
    <source>
        <dbReference type="Proteomes" id="UP000181884"/>
    </source>
</evidence>
<dbReference type="SUPFAM" id="SSF50249">
    <property type="entry name" value="Nucleic acid-binding proteins"/>
    <property type="match status" value="1"/>
</dbReference>
<keyword evidence="6" id="KW-1185">Reference proteome</keyword>
<dbReference type="GO" id="GO:0005737">
    <property type="term" value="C:cytoplasm"/>
    <property type="evidence" value="ECO:0007669"/>
    <property type="project" value="UniProtKB-SubCell"/>
</dbReference>
<comment type="caution">
    <text evidence="5">The sequence shown here is derived from an EMBL/GenBank/DDBJ whole genome shotgun (WGS) entry which is preliminary data.</text>
</comment>
<dbReference type="CDD" id="cd04458">
    <property type="entry name" value="CSP_CDS"/>
    <property type="match status" value="1"/>
</dbReference>
<sequence length="70" mass="8014">MLNVETGIVKWFDSKKGYGFILYNEEEEIFVHFTAIEGDGFKTLEENQQVSFQVMEGTRGLQAAHVTIIE</sequence>
<evidence type="ECO:0000256" key="3">
    <source>
        <dbReference type="RuleBase" id="RU000408"/>
    </source>
</evidence>
<organism evidence="5 6">
    <name type="scientific">Enterococcus canis</name>
    <dbReference type="NCBI Taxonomy" id="214095"/>
    <lineage>
        <taxon>Bacteria</taxon>
        <taxon>Bacillati</taxon>
        <taxon>Bacillota</taxon>
        <taxon>Bacilli</taxon>
        <taxon>Lactobacillales</taxon>
        <taxon>Enterococcaceae</taxon>
        <taxon>Enterococcus</taxon>
    </lineage>
</organism>
<comment type="subcellular location">
    <subcellularLocation>
        <location evidence="1 3">Cytoplasm</location>
    </subcellularLocation>
</comment>
<dbReference type="SMART" id="SM00357">
    <property type="entry name" value="CSP"/>
    <property type="match status" value="1"/>
</dbReference>
<evidence type="ECO:0000259" key="4">
    <source>
        <dbReference type="PROSITE" id="PS51857"/>
    </source>
</evidence>
<dbReference type="Gene3D" id="6.20.370.130">
    <property type="match status" value="1"/>
</dbReference>
<proteinExistence type="predicted"/>
<dbReference type="InterPro" id="IPR019844">
    <property type="entry name" value="CSD_CS"/>
</dbReference>
<evidence type="ECO:0000256" key="2">
    <source>
        <dbReference type="ARBA" id="ARBA00022490"/>
    </source>
</evidence>
<feature type="domain" description="CSD" evidence="4">
    <location>
        <begin position="4"/>
        <end position="68"/>
    </location>
</feature>
<dbReference type="PROSITE" id="PS00352">
    <property type="entry name" value="CSD_1"/>
    <property type="match status" value="1"/>
</dbReference>
<dbReference type="InterPro" id="IPR012340">
    <property type="entry name" value="NA-bd_OB-fold"/>
</dbReference>
<evidence type="ECO:0000313" key="5">
    <source>
        <dbReference type="EMBL" id="OJG19166.1"/>
    </source>
</evidence>
<accession>A0A1L8RHD6</accession>
<gene>
    <name evidence="5" type="ORF">RU97_GL000737</name>
</gene>
<protein>
    <submittedName>
        <fullName evidence="5">Cold-shock domain-contain protein</fullName>
    </submittedName>
</protein>
<dbReference type="PANTHER" id="PTHR11544">
    <property type="entry name" value="COLD SHOCK DOMAIN CONTAINING PROTEINS"/>
    <property type="match status" value="1"/>
</dbReference>
<name>A0A1L8RHD6_9ENTE</name>
<dbReference type="GO" id="GO:0003676">
    <property type="term" value="F:nucleic acid binding"/>
    <property type="evidence" value="ECO:0007669"/>
    <property type="project" value="InterPro"/>
</dbReference>
<dbReference type="InterPro" id="IPR002059">
    <property type="entry name" value="CSP_DNA-bd"/>
</dbReference>
<evidence type="ECO:0000256" key="1">
    <source>
        <dbReference type="ARBA" id="ARBA00004496"/>
    </source>
</evidence>
<dbReference type="PROSITE" id="PS51857">
    <property type="entry name" value="CSD_2"/>
    <property type="match status" value="1"/>
</dbReference>
<dbReference type="Gene3D" id="2.40.50.140">
    <property type="entry name" value="Nucleic acid-binding proteins"/>
    <property type="match status" value="1"/>
</dbReference>
<dbReference type="AlphaFoldDB" id="A0A1L8RHD6"/>
<dbReference type="STRING" id="214095.RU97_GL000737"/>
<reference evidence="5 6" key="1">
    <citation type="submission" date="2014-12" db="EMBL/GenBank/DDBJ databases">
        <title>Draft genome sequences of 29 type strains of Enterococci.</title>
        <authorList>
            <person name="Zhong Z."/>
            <person name="Sun Z."/>
            <person name="Liu W."/>
            <person name="Zhang W."/>
            <person name="Zhang H."/>
        </authorList>
    </citation>
    <scope>NUCLEOTIDE SEQUENCE [LARGE SCALE GENOMIC DNA]</scope>
    <source>
        <strain evidence="5 6">DSM 17029</strain>
    </source>
</reference>
<dbReference type="InterPro" id="IPR012156">
    <property type="entry name" value="Cold_shock_CspA"/>
</dbReference>